<evidence type="ECO:0000313" key="4">
    <source>
        <dbReference type="EMBL" id="OUT17163.1"/>
    </source>
</evidence>
<proteinExistence type="predicted"/>
<dbReference type="RefSeq" id="WP_087581800.1">
    <property type="nucleotide sequence ID" value="NZ_NDYQ01000009.1"/>
</dbReference>
<keyword evidence="2" id="KW-1133">Transmembrane helix</keyword>
<organism evidence="4 5">
    <name type="scientific">Campylobacter concisus</name>
    <dbReference type="NCBI Taxonomy" id="199"/>
    <lineage>
        <taxon>Bacteria</taxon>
        <taxon>Pseudomonadati</taxon>
        <taxon>Campylobacterota</taxon>
        <taxon>Epsilonproteobacteria</taxon>
        <taxon>Campylobacterales</taxon>
        <taxon>Campylobacteraceae</taxon>
        <taxon>Campylobacter</taxon>
    </lineage>
</organism>
<evidence type="ECO:0000259" key="3">
    <source>
        <dbReference type="Pfam" id="PF04548"/>
    </source>
</evidence>
<evidence type="ECO:0000256" key="2">
    <source>
        <dbReference type="SAM" id="Phobius"/>
    </source>
</evidence>
<reference evidence="4 5" key="1">
    <citation type="submission" date="2017-04" db="EMBL/GenBank/DDBJ databases">
        <title>Complete genome of Campylobacter concisus ATCC 33237T and draft genomes for an additional eight well characterized C. concisus strains.</title>
        <authorList>
            <person name="Cornelius A.J."/>
            <person name="Miller W.G."/>
            <person name="Lastovica A.J."/>
            <person name="On S.L."/>
            <person name="French N.P."/>
            <person name="Vandenberg O."/>
            <person name="Biggs P.J."/>
        </authorList>
    </citation>
    <scope>NUCLEOTIDE SEQUENCE [LARGE SCALE GENOMIC DNA]</scope>
    <source>
        <strain evidence="4 5">Lasto127.99</strain>
    </source>
</reference>
<dbReference type="InterPro" id="IPR027417">
    <property type="entry name" value="P-loop_NTPase"/>
</dbReference>
<sequence>MSIACNILIIGKTGTGKSSFANYLFDVDKFTTGSGEPVTSWAENFQAYHFEKEGIKINVYDSVGLEPDNQSKWMGELDKFLAQKQKQNDLNKIIHALFYVINASSTRIEPGEITKIKEIKQKYDIDGTIVFTHCDVADDDTLCQLEKNCKQNNLKSIKICSISRKTRTGAQSQKYGKDEAVKILLNSSHEKIGRKLNEAVCDNVIENLLVIREKIEENVFIFDFLLLLKLQTSYIIPRSYVPYKNFLDQFPQEYTKFSFFYKNLKYIRFNIFILLFLLISFCLILSIPVLIVFLFSVLFKLNMEVIYENLIKFIVSIVDFFIKRIILRKYIVNNSKVKVDTNEIYKHEAMKDYKEIFLDIENIQFEKYICDEDVGFMESLISIFFSSEDELLFPENRYLCKLFDNMDQAYTKKDFRELFITTKKIYKYINSCNDKEIRSNKIAKRLLSRSSRIINEHFEKTIKVMEKIKNGEKISLNECLDMKNVLRNIK</sequence>
<keyword evidence="2" id="KW-0812">Transmembrane</keyword>
<dbReference type="SUPFAM" id="SSF52540">
    <property type="entry name" value="P-loop containing nucleoside triphosphate hydrolases"/>
    <property type="match status" value="1"/>
</dbReference>
<dbReference type="GO" id="GO:0005525">
    <property type="term" value="F:GTP binding"/>
    <property type="evidence" value="ECO:0007669"/>
    <property type="project" value="InterPro"/>
</dbReference>
<feature type="transmembrane region" description="Helical" evidence="2">
    <location>
        <begin position="271"/>
        <end position="299"/>
    </location>
</feature>
<dbReference type="Gene3D" id="3.40.50.300">
    <property type="entry name" value="P-loop containing nucleotide triphosphate hydrolases"/>
    <property type="match status" value="1"/>
</dbReference>
<comment type="caution">
    <text evidence="4">The sequence shown here is derived from an EMBL/GenBank/DDBJ whole genome shotgun (WGS) entry which is preliminary data.</text>
</comment>
<protein>
    <recommendedName>
        <fullName evidence="3">AIG1-type G domain-containing protein</fullName>
    </recommendedName>
</protein>
<dbReference type="CDD" id="cd00882">
    <property type="entry name" value="Ras_like_GTPase"/>
    <property type="match status" value="1"/>
</dbReference>
<keyword evidence="1" id="KW-0547">Nucleotide-binding</keyword>
<accession>A0A1Y5NCM1</accession>
<dbReference type="Proteomes" id="UP000195893">
    <property type="component" value="Unassembled WGS sequence"/>
</dbReference>
<dbReference type="EMBL" id="NDYQ01000009">
    <property type="protein sequence ID" value="OUT17163.1"/>
    <property type="molecule type" value="Genomic_DNA"/>
</dbReference>
<name>A0A1Y5NCM1_9BACT</name>
<dbReference type="Pfam" id="PF04548">
    <property type="entry name" value="AIG1"/>
    <property type="match status" value="1"/>
</dbReference>
<keyword evidence="2" id="KW-0472">Membrane</keyword>
<dbReference type="AlphaFoldDB" id="A0A1Y5NCM1"/>
<feature type="domain" description="AIG1-type G" evidence="3">
    <location>
        <begin position="5"/>
        <end position="186"/>
    </location>
</feature>
<evidence type="ECO:0000313" key="5">
    <source>
        <dbReference type="Proteomes" id="UP000195893"/>
    </source>
</evidence>
<feature type="transmembrane region" description="Helical" evidence="2">
    <location>
        <begin position="305"/>
        <end position="322"/>
    </location>
</feature>
<dbReference type="InterPro" id="IPR006703">
    <property type="entry name" value="G_AIG1"/>
</dbReference>
<gene>
    <name evidence="4" type="ORF">B9N60_06825</name>
</gene>
<evidence type="ECO:0000256" key="1">
    <source>
        <dbReference type="ARBA" id="ARBA00022741"/>
    </source>
</evidence>